<dbReference type="EMBL" id="WUAV01000005">
    <property type="protein sequence ID" value="KAF1750834.1"/>
    <property type="molecule type" value="Genomic_DNA"/>
</dbReference>
<dbReference type="KEGG" id="crq:GCK72_017385"/>
<feature type="transmembrane region" description="Helical" evidence="1">
    <location>
        <begin position="37"/>
        <end position="56"/>
    </location>
</feature>
<sequence length="111" mass="12670">MEWHEIHATAIRNIRGVLDNAPVEEVEEEEDDDEDPVVVPMFAMVCVLLAIFGLAIKQFHKERSSNFLTNFSVGFSSIGFPSGSEAVFVVYNFILTKNSLKWKWRVICSQF</sequence>
<keyword evidence="1" id="KW-1133">Transmembrane helix</keyword>
<evidence type="ECO:0000256" key="1">
    <source>
        <dbReference type="SAM" id="Phobius"/>
    </source>
</evidence>
<dbReference type="GeneID" id="78776545"/>
<evidence type="ECO:0000313" key="2">
    <source>
        <dbReference type="EMBL" id="KAF1750834.1"/>
    </source>
</evidence>
<comment type="caution">
    <text evidence="2">The sequence shown here is derived from an EMBL/GenBank/DDBJ whole genome shotgun (WGS) entry which is preliminary data.</text>
</comment>
<keyword evidence="1" id="KW-0472">Membrane</keyword>
<dbReference type="AlphaFoldDB" id="A0A6A5G8D0"/>
<name>A0A6A5G8D0_CAERE</name>
<protein>
    <submittedName>
        <fullName evidence="2">Uncharacterized protein</fullName>
    </submittedName>
</protein>
<gene>
    <name evidence="2" type="ORF">GCK72_017385</name>
</gene>
<proteinExistence type="predicted"/>
<dbReference type="CTD" id="78776545"/>
<dbReference type="Proteomes" id="UP000483820">
    <property type="component" value="Chromosome V"/>
</dbReference>
<evidence type="ECO:0000313" key="3">
    <source>
        <dbReference type="Proteomes" id="UP000483820"/>
    </source>
</evidence>
<feature type="transmembrane region" description="Helical" evidence="1">
    <location>
        <begin position="68"/>
        <end position="94"/>
    </location>
</feature>
<dbReference type="RefSeq" id="XP_053580972.1">
    <property type="nucleotide sequence ID" value="XM_053732059.1"/>
</dbReference>
<accession>A0A6A5G8D0</accession>
<keyword evidence="1" id="KW-0812">Transmembrane</keyword>
<reference evidence="2 3" key="1">
    <citation type="submission" date="2019-12" db="EMBL/GenBank/DDBJ databases">
        <title>Chromosome-level assembly of the Caenorhabditis remanei genome.</title>
        <authorList>
            <person name="Teterina A.A."/>
            <person name="Willis J.H."/>
            <person name="Phillips P.C."/>
        </authorList>
    </citation>
    <scope>NUCLEOTIDE SEQUENCE [LARGE SCALE GENOMIC DNA]</scope>
    <source>
        <strain evidence="2 3">PX506</strain>
        <tissue evidence="2">Whole organism</tissue>
    </source>
</reference>
<organism evidence="2 3">
    <name type="scientific">Caenorhabditis remanei</name>
    <name type="common">Caenorhabditis vulgaris</name>
    <dbReference type="NCBI Taxonomy" id="31234"/>
    <lineage>
        <taxon>Eukaryota</taxon>
        <taxon>Metazoa</taxon>
        <taxon>Ecdysozoa</taxon>
        <taxon>Nematoda</taxon>
        <taxon>Chromadorea</taxon>
        <taxon>Rhabditida</taxon>
        <taxon>Rhabditina</taxon>
        <taxon>Rhabditomorpha</taxon>
        <taxon>Rhabditoidea</taxon>
        <taxon>Rhabditidae</taxon>
        <taxon>Peloderinae</taxon>
        <taxon>Caenorhabditis</taxon>
    </lineage>
</organism>